<feature type="region of interest" description="Disordered" evidence="3">
    <location>
        <begin position="115"/>
        <end position="134"/>
    </location>
</feature>
<name>A0ABM6IM98_9RHOB</name>
<dbReference type="PROSITE" id="PS01031">
    <property type="entry name" value="SHSP"/>
    <property type="match status" value="1"/>
</dbReference>
<dbReference type="EMBL" id="CP019437">
    <property type="protein sequence ID" value="AQS49816.1"/>
    <property type="molecule type" value="Genomic_DNA"/>
</dbReference>
<feature type="domain" description="SHSP" evidence="4">
    <location>
        <begin position="70"/>
        <end position="184"/>
    </location>
</feature>
<dbReference type="InterPro" id="IPR002068">
    <property type="entry name" value="A-crystallin/Hsp20_dom"/>
</dbReference>
<dbReference type="CDD" id="cd06464">
    <property type="entry name" value="ACD_sHsps-like"/>
    <property type="match status" value="1"/>
</dbReference>
<protein>
    <recommendedName>
        <fullName evidence="4">SHSP domain-containing protein</fullName>
    </recommendedName>
</protein>
<organism evidence="5 6">
    <name type="scientific">Thioclava nitratireducens</name>
    <dbReference type="NCBI Taxonomy" id="1915078"/>
    <lineage>
        <taxon>Bacteria</taxon>
        <taxon>Pseudomonadati</taxon>
        <taxon>Pseudomonadota</taxon>
        <taxon>Alphaproteobacteria</taxon>
        <taxon>Rhodobacterales</taxon>
        <taxon>Paracoccaceae</taxon>
        <taxon>Thioclava</taxon>
    </lineage>
</organism>
<accession>A0ABM6IM98</accession>
<evidence type="ECO:0000313" key="6">
    <source>
        <dbReference type="Proteomes" id="UP000185622"/>
    </source>
</evidence>
<dbReference type="PANTHER" id="PTHR11527">
    <property type="entry name" value="HEAT-SHOCK PROTEIN 20 FAMILY MEMBER"/>
    <property type="match status" value="1"/>
</dbReference>
<evidence type="ECO:0000256" key="3">
    <source>
        <dbReference type="SAM" id="MobiDB-lite"/>
    </source>
</evidence>
<evidence type="ECO:0000256" key="1">
    <source>
        <dbReference type="PROSITE-ProRule" id="PRU00285"/>
    </source>
</evidence>
<sequence length="184" mass="19979">MGVKHESAPPTSKPPSAETPAKSPASSAAPPARGRDVFAMLRSEIDRLFDDFARPGAGWPRALTLPSGFGDLSLSAPAMDFVANDGSYELRVDMPGLKPEEIELKLDDGRLKIRGESSSKRETHEGDYVVQERSSGRLERTITLPRGVDPDRIDAVLSDGVLTVTLPKTTEAREKDRRIAVKAQ</sequence>
<feature type="compositionally biased region" description="Low complexity" evidence="3">
    <location>
        <begin position="14"/>
        <end position="32"/>
    </location>
</feature>
<feature type="compositionally biased region" description="Basic and acidic residues" evidence="3">
    <location>
        <begin position="115"/>
        <end position="127"/>
    </location>
</feature>
<dbReference type="Proteomes" id="UP000185622">
    <property type="component" value="Chromosome"/>
</dbReference>
<reference evidence="5 6" key="1">
    <citation type="submission" date="2017-01" db="EMBL/GenBank/DDBJ databases">
        <title>The complete genome sequence of a sulfur-oxidizing marine bacterium Thioclava sp. 25B10_4T.</title>
        <authorList>
            <person name="Liu Y."/>
            <person name="Lai Q."/>
            <person name="Shao Z."/>
        </authorList>
    </citation>
    <scope>NUCLEOTIDE SEQUENCE [LARGE SCALE GENOMIC DNA]</scope>
    <source>
        <strain evidence="5 6">25B10_4</strain>
    </source>
</reference>
<feature type="region of interest" description="Disordered" evidence="3">
    <location>
        <begin position="1"/>
        <end position="35"/>
    </location>
</feature>
<dbReference type="Gene3D" id="2.60.40.790">
    <property type="match status" value="1"/>
</dbReference>
<evidence type="ECO:0000259" key="4">
    <source>
        <dbReference type="PROSITE" id="PS01031"/>
    </source>
</evidence>
<dbReference type="InterPro" id="IPR008978">
    <property type="entry name" value="HSP20-like_chaperone"/>
</dbReference>
<comment type="similarity">
    <text evidence="1 2">Belongs to the small heat shock protein (HSP20) family.</text>
</comment>
<dbReference type="Pfam" id="PF00011">
    <property type="entry name" value="HSP20"/>
    <property type="match status" value="1"/>
</dbReference>
<dbReference type="SUPFAM" id="SSF49764">
    <property type="entry name" value="HSP20-like chaperones"/>
    <property type="match status" value="1"/>
</dbReference>
<evidence type="ECO:0000313" key="5">
    <source>
        <dbReference type="EMBL" id="AQS49816.1"/>
    </source>
</evidence>
<keyword evidence="6" id="KW-1185">Reference proteome</keyword>
<dbReference type="InterPro" id="IPR031107">
    <property type="entry name" value="Small_HSP"/>
</dbReference>
<proteinExistence type="inferred from homology"/>
<gene>
    <name evidence="5" type="ORF">BMG03_09850</name>
</gene>
<evidence type="ECO:0000256" key="2">
    <source>
        <dbReference type="RuleBase" id="RU003616"/>
    </source>
</evidence>